<dbReference type="GO" id="GO:0016301">
    <property type="term" value="F:kinase activity"/>
    <property type="evidence" value="ECO:0007669"/>
    <property type="project" value="UniProtKB-KW"/>
</dbReference>
<dbReference type="AlphaFoldDB" id="A0A3A4F9W0"/>
<dbReference type="InterPro" id="IPR005702">
    <property type="entry name" value="Wzc-like_C"/>
</dbReference>
<keyword evidence="1" id="KW-0547">Nucleotide-binding</keyword>
<dbReference type="SUPFAM" id="SSF52540">
    <property type="entry name" value="P-loop containing nucleoside triphosphate hydrolases"/>
    <property type="match status" value="1"/>
</dbReference>
<evidence type="ECO:0000313" key="4">
    <source>
        <dbReference type="Proteomes" id="UP000266615"/>
    </source>
</evidence>
<dbReference type="InterPro" id="IPR050445">
    <property type="entry name" value="Bact_polysacc_biosynth/exp"/>
</dbReference>
<dbReference type="CDD" id="cd05387">
    <property type="entry name" value="BY-kinase"/>
    <property type="match status" value="1"/>
</dbReference>
<proteinExistence type="predicted"/>
<organism evidence="3 4">
    <name type="scientific">Nesterenkonia natronophila</name>
    <dbReference type="NCBI Taxonomy" id="2174932"/>
    <lineage>
        <taxon>Bacteria</taxon>
        <taxon>Bacillati</taxon>
        <taxon>Actinomycetota</taxon>
        <taxon>Actinomycetes</taxon>
        <taxon>Micrococcales</taxon>
        <taxon>Micrococcaceae</taxon>
        <taxon>Nesterenkonia</taxon>
    </lineage>
</organism>
<evidence type="ECO:0000313" key="3">
    <source>
        <dbReference type="EMBL" id="RJN31604.1"/>
    </source>
</evidence>
<sequence>MKLKKCVTLMRATLDHKLRSRDDLARLNGGTLLGSIPKKSSGQGSSLVSELRLDDPRGEAFRRLWTELRFAQVDDPNPAILVTSAQPKEGKTSTGINLAITAARSGNRVALVDVDLRQPTVASKLGLENSVGLTTVLLGAADLTELFQPWGTDELYVLTAGKMVTNPLGLLDSRAMSTLMNRLNAEFDMVILDGPPVLTAADSLVLAKHVGQLLLVTAVGEVRVNHVEEALRALSAAEVPTGIVLNKVPGSAAESAHQVRHSSWSATLRDVQPTDLQLWDLASTPRAHAWATEYEHLAPPEGLHTATSHVRSQP</sequence>
<name>A0A3A4F9W0_9MICC</name>
<keyword evidence="3" id="KW-0418">Kinase</keyword>
<dbReference type="InterPro" id="IPR027417">
    <property type="entry name" value="P-loop_NTPase"/>
</dbReference>
<dbReference type="PANTHER" id="PTHR32309">
    <property type="entry name" value="TYROSINE-PROTEIN KINASE"/>
    <property type="match status" value="1"/>
</dbReference>
<keyword evidence="2" id="KW-0067">ATP-binding</keyword>
<gene>
    <name evidence="3" type="ORF">D3250_05485</name>
</gene>
<protein>
    <submittedName>
        <fullName evidence="3">Tyrosine-protein kinase family protein</fullName>
    </submittedName>
</protein>
<dbReference type="Proteomes" id="UP000266615">
    <property type="component" value="Unassembled WGS sequence"/>
</dbReference>
<dbReference type="Gene3D" id="3.40.50.300">
    <property type="entry name" value="P-loop containing nucleotide triphosphate hydrolases"/>
    <property type="match status" value="1"/>
</dbReference>
<dbReference type="NCBIfam" id="TIGR01007">
    <property type="entry name" value="eps_fam"/>
    <property type="match status" value="1"/>
</dbReference>
<evidence type="ECO:0000256" key="1">
    <source>
        <dbReference type="ARBA" id="ARBA00022741"/>
    </source>
</evidence>
<comment type="caution">
    <text evidence="3">The sequence shown here is derived from an EMBL/GenBank/DDBJ whole genome shotgun (WGS) entry which is preliminary data.</text>
</comment>
<dbReference type="RefSeq" id="WP_119902391.1">
    <property type="nucleotide sequence ID" value="NZ_QYZP01000002.1"/>
</dbReference>
<keyword evidence="3" id="KW-0808">Transferase</keyword>
<keyword evidence="4" id="KW-1185">Reference proteome</keyword>
<reference evidence="3 4" key="1">
    <citation type="submission" date="2018-09" db="EMBL/GenBank/DDBJ databases">
        <title>Nesterenkonia natronophila sp. nov., an alkaliphilic actinobacteriume isolated from a soda lake, and emended description of the genus Nesterenkonia.</title>
        <authorList>
            <person name="Menes R.J."/>
            <person name="Iriarte A."/>
        </authorList>
    </citation>
    <scope>NUCLEOTIDE SEQUENCE [LARGE SCALE GENOMIC DNA]</scope>
    <source>
        <strain evidence="3 4">M8</strain>
    </source>
</reference>
<dbReference type="OrthoDB" id="9812433at2"/>
<dbReference type="EMBL" id="QYZP01000002">
    <property type="protein sequence ID" value="RJN31604.1"/>
    <property type="molecule type" value="Genomic_DNA"/>
</dbReference>
<accession>A0A3A4F9W0</accession>
<dbReference type="Pfam" id="PF10609">
    <property type="entry name" value="ParA"/>
    <property type="match status" value="1"/>
</dbReference>
<dbReference type="GO" id="GO:0005524">
    <property type="term" value="F:ATP binding"/>
    <property type="evidence" value="ECO:0007669"/>
    <property type="project" value="UniProtKB-KW"/>
</dbReference>
<dbReference type="InterPro" id="IPR033756">
    <property type="entry name" value="YlxH/NBP35"/>
</dbReference>
<dbReference type="PANTHER" id="PTHR32309:SF31">
    <property type="entry name" value="CAPSULAR EXOPOLYSACCHARIDE FAMILY"/>
    <property type="match status" value="1"/>
</dbReference>
<evidence type="ECO:0000256" key="2">
    <source>
        <dbReference type="ARBA" id="ARBA00022840"/>
    </source>
</evidence>